<proteinExistence type="inferred from homology"/>
<dbReference type="EC" id="4.2.3.-" evidence="1"/>
<keyword evidence="1" id="KW-0460">Magnesium</keyword>
<dbReference type="InterPro" id="IPR034686">
    <property type="entry name" value="Terpene_cyclase-like_2"/>
</dbReference>
<evidence type="ECO:0000313" key="2">
    <source>
        <dbReference type="EMBL" id="GAA5102757.1"/>
    </source>
</evidence>
<dbReference type="PANTHER" id="PTHR35201">
    <property type="entry name" value="TERPENE SYNTHASE"/>
    <property type="match status" value="1"/>
</dbReference>
<dbReference type="SFLD" id="SFLDG01020">
    <property type="entry name" value="Terpene_Cyclase_Like_2"/>
    <property type="match status" value="1"/>
</dbReference>
<dbReference type="RefSeq" id="WP_345208756.1">
    <property type="nucleotide sequence ID" value="NZ_BAABHX010000013.1"/>
</dbReference>
<comment type="similarity">
    <text evidence="1">Belongs to the terpene synthase family.</text>
</comment>
<dbReference type="Gene3D" id="1.10.600.10">
    <property type="entry name" value="Farnesyl Diphosphate Synthase"/>
    <property type="match status" value="1"/>
</dbReference>
<evidence type="ECO:0000256" key="1">
    <source>
        <dbReference type="RuleBase" id="RU366034"/>
    </source>
</evidence>
<dbReference type="Proteomes" id="UP001500353">
    <property type="component" value="Unassembled WGS sequence"/>
</dbReference>
<dbReference type="PANTHER" id="PTHR35201:SF4">
    <property type="entry name" value="BETA-PINACENE SYNTHASE-RELATED"/>
    <property type="match status" value="1"/>
</dbReference>
<name>A0ABP9MYW4_9FLAO</name>
<dbReference type="SUPFAM" id="SSF48576">
    <property type="entry name" value="Terpenoid synthases"/>
    <property type="match status" value="1"/>
</dbReference>
<dbReference type="InterPro" id="IPR008949">
    <property type="entry name" value="Isoprenoid_synthase_dom_sf"/>
</dbReference>
<keyword evidence="1" id="KW-0479">Metal-binding</keyword>
<protein>
    <recommendedName>
        <fullName evidence="1">Terpene synthase</fullName>
        <ecNumber evidence="1">4.2.3.-</ecNumber>
    </recommendedName>
</protein>
<accession>A0ABP9MYW4</accession>
<dbReference type="SFLD" id="SFLDS00005">
    <property type="entry name" value="Isoprenoid_Synthase_Type_I"/>
    <property type="match status" value="1"/>
</dbReference>
<comment type="caution">
    <text evidence="2">The sequence shown here is derived from an EMBL/GenBank/DDBJ whole genome shotgun (WGS) entry which is preliminary data.</text>
</comment>
<evidence type="ECO:0000313" key="3">
    <source>
        <dbReference type="Proteomes" id="UP001500353"/>
    </source>
</evidence>
<reference evidence="3" key="1">
    <citation type="journal article" date="2019" name="Int. J. Syst. Evol. Microbiol.">
        <title>The Global Catalogue of Microorganisms (GCM) 10K type strain sequencing project: providing services to taxonomists for standard genome sequencing and annotation.</title>
        <authorList>
            <consortium name="The Broad Institute Genomics Platform"/>
            <consortium name="The Broad Institute Genome Sequencing Center for Infectious Disease"/>
            <person name="Wu L."/>
            <person name="Ma J."/>
        </authorList>
    </citation>
    <scope>NUCLEOTIDE SEQUENCE [LARGE SCALE GENOMIC DNA]</scope>
    <source>
        <strain evidence="3">JCM 18019</strain>
    </source>
</reference>
<dbReference type="Pfam" id="PF19086">
    <property type="entry name" value="Terpene_syn_C_2"/>
    <property type="match status" value="1"/>
</dbReference>
<keyword evidence="3" id="KW-1185">Reference proteome</keyword>
<comment type="cofactor">
    <cofactor evidence="1">
        <name>Mg(2+)</name>
        <dbReference type="ChEBI" id="CHEBI:18420"/>
    </cofactor>
</comment>
<sequence>MKAEDFNPQDYLPLNYYPWPNRINPFSEQVGVELNKWIDNDYTNLTLKQREKYKKMGFHLCTGRMAPTISYEQLIPCTRFLAQIVILDDQLEFLSREDAKLALDRLIEILKGSEPLNDEESWFHQMAIIRDEFSALMPAEWMAQFAKTLQRCVKYGAEEEMPYKSTKSSPPLEYFMILREYSIIMYPFFIWSALEVGFVLPENIYEHPVIQRLTALASRIVGWQNDFYSLPKELRLDSEVINLILILQKTHNISLEEACIQAKSINDKDVAEFVLLHENLPDFGIHQQKVYDYVACMGTTIQGINSHYILDTMRYATDGFAWPEMNEN</sequence>
<keyword evidence="1" id="KW-0456">Lyase</keyword>
<dbReference type="EMBL" id="BAABHX010000013">
    <property type="protein sequence ID" value="GAA5102757.1"/>
    <property type="molecule type" value="Genomic_DNA"/>
</dbReference>
<gene>
    <name evidence="2" type="ORF">GCM10023210_44020</name>
</gene>
<organism evidence="2 3">
    <name type="scientific">Chryseobacterium ginsengisoli</name>
    <dbReference type="NCBI Taxonomy" id="363853"/>
    <lineage>
        <taxon>Bacteria</taxon>
        <taxon>Pseudomonadati</taxon>
        <taxon>Bacteroidota</taxon>
        <taxon>Flavobacteriia</taxon>
        <taxon>Flavobacteriales</taxon>
        <taxon>Weeksellaceae</taxon>
        <taxon>Chryseobacterium group</taxon>
        <taxon>Chryseobacterium</taxon>
    </lineage>
</organism>